<evidence type="ECO:0000256" key="1">
    <source>
        <dbReference type="PIRSR" id="PIRSR605493-1"/>
    </source>
</evidence>
<dbReference type="Gene3D" id="3.50.30.40">
    <property type="entry name" value="Ribonuclease E inhibitor RraA/RraA-like"/>
    <property type="match status" value="1"/>
</dbReference>
<dbReference type="PANTHER" id="PTHR33254">
    <property type="entry name" value="4-HYDROXY-4-METHYL-2-OXOGLUTARATE ALDOLASE 3-RELATED"/>
    <property type="match status" value="1"/>
</dbReference>
<evidence type="ECO:0000313" key="4">
    <source>
        <dbReference type="Proteomes" id="UP000053096"/>
    </source>
</evidence>
<reference evidence="2 5" key="2">
    <citation type="submission" date="2016-07" db="EMBL/GenBank/DDBJ databases">
        <title>Complete genome sequences of Bordetella pseudohinzii.</title>
        <authorList>
            <person name="Spilker T."/>
            <person name="Darrah R."/>
            <person name="LiPuma J.J."/>
        </authorList>
    </citation>
    <scope>NUCLEOTIDE SEQUENCE [LARGE SCALE GENOMIC DNA]</scope>
    <source>
        <strain evidence="2 5">HI4681</strain>
    </source>
</reference>
<dbReference type="EMBL" id="CYTV01000011">
    <property type="protein sequence ID" value="CUJ04759.1"/>
    <property type="molecule type" value="Genomic_DNA"/>
</dbReference>
<keyword evidence="5" id="KW-1185">Reference proteome</keyword>
<dbReference type="CDD" id="cd16841">
    <property type="entry name" value="RraA_family"/>
    <property type="match status" value="1"/>
</dbReference>
<sequence>MSTPVSEALRQQLSQVSIATLSTALFKRGLRNTVIQGVLPVNPDAPRMVGAATTLRYIPSREDLDHVGVFADPENAQRKVVERMPAGNVLVIDSREDAGAASAGSILINRLMVRGVRGIVTDGGFRDTPELKAMDYPVYCARPSAPTNLTRHHAADIDLPIGCGGVPVYPGDVIVGDAEGVIVIPAHLAQEIADEASEMTVFEDYVTERVREGASTFGLYPPSEAAKAVFEAWQRDNHR</sequence>
<dbReference type="AlphaFoldDB" id="A0A0J6EYA4"/>
<dbReference type="SUPFAM" id="SSF89562">
    <property type="entry name" value="RraA-like"/>
    <property type="match status" value="1"/>
</dbReference>
<name>A0A0J6EYA4_9BORD</name>
<feature type="binding site" evidence="1">
    <location>
        <begin position="104"/>
        <end position="107"/>
    </location>
    <ligand>
        <name>substrate</name>
    </ligand>
</feature>
<feature type="binding site" evidence="1">
    <location>
        <position position="127"/>
    </location>
    <ligand>
        <name>Mg(2+)</name>
        <dbReference type="ChEBI" id="CHEBI:18420"/>
    </ligand>
</feature>
<dbReference type="InterPro" id="IPR005493">
    <property type="entry name" value="RraA/RraA-like"/>
</dbReference>
<dbReference type="GO" id="GO:0046872">
    <property type="term" value="F:metal ion binding"/>
    <property type="evidence" value="ECO:0007669"/>
    <property type="project" value="UniProtKB-KW"/>
</dbReference>
<gene>
    <name evidence="3" type="primary">proA_5</name>
    <name evidence="2" type="ORF">BBN53_09915</name>
    <name evidence="3" type="ORF">ERS370011_03491</name>
</gene>
<dbReference type="PANTHER" id="PTHR33254:SF16">
    <property type="entry name" value="BLR3842 PROTEIN"/>
    <property type="match status" value="1"/>
</dbReference>
<evidence type="ECO:0000313" key="3">
    <source>
        <dbReference type="EMBL" id="CUJ04759.1"/>
    </source>
</evidence>
<dbReference type="KEGG" id="bpdz:BBN53_09915"/>
<dbReference type="Proteomes" id="UP000092950">
    <property type="component" value="Chromosome"/>
</dbReference>
<dbReference type="Proteomes" id="UP000053096">
    <property type="component" value="Unassembled WGS sequence"/>
</dbReference>
<evidence type="ECO:0000313" key="2">
    <source>
        <dbReference type="EMBL" id="ANY16184.1"/>
    </source>
</evidence>
<dbReference type="Pfam" id="PF03737">
    <property type="entry name" value="RraA-like"/>
    <property type="match status" value="1"/>
</dbReference>
<dbReference type="RefSeq" id="WP_043211850.1">
    <property type="nucleotide sequence ID" value="NZ_CAJGUP010000112.1"/>
</dbReference>
<accession>A0A0J6EYA4</accession>
<dbReference type="GO" id="GO:0016829">
    <property type="term" value="F:lyase activity"/>
    <property type="evidence" value="ECO:0007669"/>
    <property type="project" value="UniProtKB-KW"/>
</dbReference>
<keyword evidence="1" id="KW-0479">Metal-binding</keyword>
<accession>A0A0M7H634</accession>
<dbReference type="EMBL" id="CP016440">
    <property type="protein sequence ID" value="ANY16184.1"/>
    <property type="molecule type" value="Genomic_DNA"/>
</dbReference>
<protein>
    <submittedName>
        <fullName evidence="3">4-hydroxy-2-oxoglutarate aldolase</fullName>
        <ecNumber evidence="3">4.1.1.3</ecNumber>
    </submittedName>
</protein>
<keyword evidence="1" id="KW-0460">Magnesium</keyword>
<reference evidence="3 4" key="1">
    <citation type="submission" date="2015-09" db="EMBL/GenBank/DDBJ databases">
        <authorList>
            <person name="Jackson K.R."/>
            <person name="Lunt B.L."/>
            <person name="Fisher J.N.B."/>
            <person name="Gardner A.V."/>
            <person name="Bailey M.E."/>
            <person name="Deus L.M."/>
            <person name="Earl A.S."/>
            <person name="Gibby P.D."/>
            <person name="Hartmann K.A."/>
            <person name="Liu J.E."/>
            <person name="Manci A.M."/>
            <person name="Nielsen D.A."/>
            <person name="Solomon M.B."/>
            <person name="Breakwell D.P."/>
            <person name="Burnett S.H."/>
            <person name="Grose J.H."/>
        </authorList>
    </citation>
    <scope>NUCLEOTIDE SEQUENCE [LARGE SCALE GENOMIC DNA]</scope>
    <source>
        <strain evidence="3 4">2789STDY5608636</strain>
    </source>
</reference>
<dbReference type="OrthoDB" id="9805307at2"/>
<organism evidence="3 4">
    <name type="scientific">Bordetella pseudohinzii</name>
    <dbReference type="NCBI Taxonomy" id="1331258"/>
    <lineage>
        <taxon>Bacteria</taxon>
        <taxon>Pseudomonadati</taxon>
        <taxon>Pseudomonadota</taxon>
        <taxon>Betaproteobacteria</taxon>
        <taxon>Burkholderiales</taxon>
        <taxon>Alcaligenaceae</taxon>
        <taxon>Bordetella</taxon>
    </lineage>
</organism>
<dbReference type="NCBIfam" id="NF006093">
    <property type="entry name" value="PRK08245.1"/>
    <property type="match status" value="1"/>
</dbReference>
<feature type="binding site" evidence="1">
    <location>
        <position position="126"/>
    </location>
    <ligand>
        <name>substrate</name>
    </ligand>
</feature>
<proteinExistence type="predicted"/>
<dbReference type="InterPro" id="IPR036704">
    <property type="entry name" value="RraA/RraA-like_sf"/>
</dbReference>
<comment type="cofactor">
    <cofactor evidence="1">
        <name>Mg(2+)</name>
        <dbReference type="ChEBI" id="CHEBI:18420"/>
    </cofactor>
</comment>
<evidence type="ECO:0000313" key="5">
    <source>
        <dbReference type="Proteomes" id="UP000092950"/>
    </source>
</evidence>
<dbReference type="EC" id="4.1.1.3" evidence="3"/>
<keyword evidence="3" id="KW-0456">Lyase</keyword>